<accession>A1K5G9</accession>
<evidence type="ECO:0000256" key="5">
    <source>
        <dbReference type="SAM" id="Phobius"/>
    </source>
</evidence>
<dbReference type="GO" id="GO:0007165">
    <property type="term" value="P:signal transduction"/>
    <property type="evidence" value="ECO:0007669"/>
    <property type="project" value="UniProtKB-KW"/>
</dbReference>
<organism evidence="7 8">
    <name type="scientific">Azoarcus sp. (strain BH72)</name>
    <dbReference type="NCBI Taxonomy" id="418699"/>
    <lineage>
        <taxon>Bacteria</taxon>
        <taxon>Pseudomonadati</taxon>
        <taxon>Pseudomonadota</taxon>
        <taxon>Betaproteobacteria</taxon>
        <taxon>Rhodocyclales</taxon>
        <taxon>Zoogloeaceae</taxon>
        <taxon>Azoarcus</taxon>
    </lineage>
</organism>
<name>A1K5G9_AZOSB</name>
<dbReference type="EMBL" id="AM406670">
    <property type="protein sequence ID" value="CAL94074.1"/>
    <property type="molecule type" value="Genomic_DNA"/>
</dbReference>
<reference evidence="7 8" key="1">
    <citation type="journal article" date="2006" name="Nat. Biotechnol.">
        <title>Complete genome of the mutualistic, N2-fixing grass endophyte Azoarcus sp. strain BH72.</title>
        <authorList>
            <person name="Krause A."/>
            <person name="Ramakumar A."/>
            <person name="Bartels D."/>
            <person name="Battistoni F."/>
            <person name="Bekel T."/>
            <person name="Boch J."/>
            <person name="Boehm M."/>
            <person name="Friedrich F."/>
            <person name="Hurek T."/>
            <person name="Krause L."/>
            <person name="Linke B."/>
            <person name="McHardy A.C."/>
            <person name="Sarkar A."/>
            <person name="Schneiker S."/>
            <person name="Syed A.A."/>
            <person name="Thauer R."/>
            <person name="Vorhoelter F.-J."/>
            <person name="Weidner S."/>
            <person name="Puehler A."/>
            <person name="Reinhold-Hurek B."/>
            <person name="Kaiser O."/>
            <person name="Goesmann A."/>
        </authorList>
    </citation>
    <scope>NUCLEOTIDE SEQUENCE [LARGE SCALE GENOMIC DNA]</scope>
    <source>
        <strain evidence="7 8">BH72</strain>
    </source>
</reference>
<dbReference type="FunFam" id="1.10.287.950:FF:000001">
    <property type="entry name" value="Methyl-accepting chemotaxis sensory transducer"/>
    <property type="match status" value="1"/>
</dbReference>
<keyword evidence="2 4" id="KW-0807">Transducer</keyword>
<evidence type="ECO:0000259" key="6">
    <source>
        <dbReference type="PROSITE" id="PS50111"/>
    </source>
</evidence>
<protein>
    <submittedName>
        <fullName evidence="7">Methyl accepting chemotaxis protein</fullName>
    </submittedName>
</protein>
<keyword evidence="5" id="KW-0812">Transmembrane</keyword>
<evidence type="ECO:0000313" key="8">
    <source>
        <dbReference type="Proteomes" id="UP000002588"/>
    </source>
</evidence>
<dbReference type="CDD" id="cd11386">
    <property type="entry name" value="MCP_signal"/>
    <property type="match status" value="1"/>
</dbReference>
<dbReference type="PROSITE" id="PS50111">
    <property type="entry name" value="CHEMOTAXIS_TRANSDUC_2"/>
    <property type="match status" value="1"/>
</dbReference>
<dbReference type="STRING" id="62928.azo1457"/>
<sequence length="558" mass="59602">MGLALIAVVAGVASAVGGTAAVAVGGGLTPLAAAGQVLVGVIVAAVTWGLLRAQVGSGLAAFAETLRQMHRDGDLSRRAKVGAGPVAPCADTFNLLIESFQGIVGKVIYDAQRVASTADVLSRHARSVADGSSAQRDASEQMVRAIEEMTAGVNAVADHATLTAHNAQEARELSREGTRIVSDASKEIERIARSVEQSAQVIAALGERSEAISGIVKVIREIADQTNLLALNAAIEAARAGEQGRGFAVVADEVRKLAERTSAATSEIGTMINAIQDETRTAISSIREGSNQAHAGAQLAQQAAGSLERINQGAQQTMERIDEIAVAIAQQSREADSVVGHVRHIMDMVERNSTGAADTLQEAQSLESLAANLHEISKVFRLGSEGEQAMQVHKRMPEIVQQAAREVGKLLEDAIAAGQLTEEAAFDSNYQPIPNTRPQKFNTRFDSLTDKVFPRVQEAVLDRNAEAVYAIGCDRKGYVPTHNKRFSQPLTGDYDKDFVGNRSKRVFDDPVGKQCGAHELEFLIQTYRRDTGEIMHDISAPVYVKGRHWGGFRIGYKA</sequence>
<keyword evidence="5" id="KW-0472">Membrane</keyword>
<gene>
    <name evidence="7" type="ordered locus">azo1457</name>
</gene>
<feature type="domain" description="Methyl-accepting transducer" evidence="6">
    <location>
        <begin position="110"/>
        <end position="346"/>
    </location>
</feature>
<dbReference type="RefSeq" id="WP_011765190.1">
    <property type="nucleotide sequence ID" value="NC_008702.1"/>
</dbReference>
<dbReference type="InterPro" id="IPR004089">
    <property type="entry name" value="MCPsignal_dom"/>
</dbReference>
<dbReference type="eggNOG" id="COG0840">
    <property type="taxonomic scope" value="Bacteria"/>
</dbReference>
<dbReference type="GO" id="GO:0016020">
    <property type="term" value="C:membrane"/>
    <property type="evidence" value="ECO:0007669"/>
    <property type="project" value="UniProtKB-SubCell"/>
</dbReference>
<keyword evidence="5" id="KW-1133">Transmembrane helix</keyword>
<evidence type="ECO:0000256" key="3">
    <source>
        <dbReference type="ARBA" id="ARBA00029447"/>
    </source>
</evidence>
<evidence type="ECO:0000256" key="2">
    <source>
        <dbReference type="ARBA" id="ARBA00023224"/>
    </source>
</evidence>
<keyword evidence="8" id="KW-1185">Reference proteome</keyword>
<dbReference type="PANTHER" id="PTHR32089">
    <property type="entry name" value="METHYL-ACCEPTING CHEMOTAXIS PROTEIN MCPB"/>
    <property type="match status" value="1"/>
</dbReference>
<evidence type="ECO:0000256" key="4">
    <source>
        <dbReference type="PROSITE-ProRule" id="PRU00284"/>
    </source>
</evidence>
<evidence type="ECO:0000313" key="7">
    <source>
        <dbReference type="EMBL" id="CAL94074.1"/>
    </source>
</evidence>
<dbReference type="AlphaFoldDB" id="A1K5G9"/>
<dbReference type="SMART" id="SM00283">
    <property type="entry name" value="MA"/>
    <property type="match status" value="1"/>
</dbReference>
<dbReference type="Proteomes" id="UP000002588">
    <property type="component" value="Chromosome"/>
</dbReference>
<dbReference type="SUPFAM" id="SSF58104">
    <property type="entry name" value="Methyl-accepting chemotaxis protein (MCP) signaling domain"/>
    <property type="match status" value="1"/>
</dbReference>
<dbReference type="GO" id="GO:0006935">
    <property type="term" value="P:chemotaxis"/>
    <property type="evidence" value="ECO:0007669"/>
    <property type="project" value="UniProtKB-ARBA"/>
</dbReference>
<comment type="similarity">
    <text evidence="3">Belongs to the methyl-accepting chemotaxis (MCP) protein family.</text>
</comment>
<dbReference type="PANTHER" id="PTHR32089:SF112">
    <property type="entry name" value="LYSOZYME-LIKE PROTEIN-RELATED"/>
    <property type="match status" value="1"/>
</dbReference>
<comment type="subcellular location">
    <subcellularLocation>
        <location evidence="1">Membrane</location>
    </subcellularLocation>
</comment>
<evidence type="ECO:0000256" key="1">
    <source>
        <dbReference type="ARBA" id="ARBA00004370"/>
    </source>
</evidence>
<dbReference type="Gene3D" id="1.10.287.950">
    <property type="entry name" value="Methyl-accepting chemotaxis protein"/>
    <property type="match status" value="1"/>
</dbReference>
<dbReference type="HOGENOM" id="CLU_000445_107_32_4"/>
<feature type="transmembrane region" description="Helical" evidence="5">
    <location>
        <begin position="31"/>
        <end position="51"/>
    </location>
</feature>
<dbReference type="Pfam" id="PF00015">
    <property type="entry name" value="MCPsignal"/>
    <property type="match status" value="1"/>
</dbReference>
<dbReference type="KEGG" id="azo:azo1457"/>
<proteinExistence type="inferred from homology"/>